<organism evidence="2 3">
    <name type="scientific">Actinomadura macrotermitis</name>
    <dbReference type="NCBI Taxonomy" id="2585200"/>
    <lineage>
        <taxon>Bacteria</taxon>
        <taxon>Bacillati</taxon>
        <taxon>Actinomycetota</taxon>
        <taxon>Actinomycetes</taxon>
        <taxon>Streptosporangiales</taxon>
        <taxon>Thermomonosporaceae</taxon>
        <taxon>Actinomadura</taxon>
    </lineage>
</organism>
<dbReference type="EMBL" id="WEGH01000002">
    <property type="protein sequence ID" value="MQY05861.1"/>
    <property type="molecule type" value="Genomic_DNA"/>
</dbReference>
<proteinExistence type="predicted"/>
<evidence type="ECO:0000256" key="1">
    <source>
        <dbReference type="SAM" id="MobiDB-lite"/>
    </source>
</evidence>
<feature type="region of interest" description="Disordered" evidence="1">
    <location>
        <begin position="764"/>
        <end position="802"/>
    </location>
</feature>
<evidence type="ECO:0000313" key="2">
    <source>
        <dbReference type="EMBL" id="MQY05861.1"/>
    </source>
</evidence>
<evidence type="ECO:0008006" key="4">
    <source>
        <dbReference type="Google" id="ProtNLM"/>
    </source>
</evidence>
<gene>
    <name evidence="2" type="ORF">ACRB68_39380</name>
</gene>
<dbReference type="Proteomes" id="UP000487268">
    <property type="component" value="Unassembled WGS sequence"/>
</dbReference>
<dbReference type="InterPro" id="IPR011989">
    <property type="entry name" value="ARM-like"/>
</dbReference>
<accession>A0A7K0BXF2</accession>
<dbReference type="SUPFAM" id="SSF48371">
    <property type="entry name" value="ARM repeat"/>
    <property type="match status" value="1"/>
</dbReference>
<comment type="caution">
    <text evidence="2">The sequence shown here is derived from an EMBL/GenBank/DDBJ whole genome shotgun (WGS) entry which is preliminary data.</text>
</comment>
<sequence length="802" mass="86954">MPRRPVSVQPTKAETMSQSDEPGPGKEPAGGTQPPENDPKQPAEPQAPERSGPGDAPEPPDEGFPSTEEDALRALGDGDDTGRPAQHAQYMDIIKQIVGRYAGADAGPSIGTLALFQDSVEFAGDLNAGAGPRPRGRADSRIDLSRHGAHLAAFVEPPHFPTARNVLTERHLLVLTLPPGTGREALVYNLLARLPDGAGPVECRLLSDTTDLSAPGWRPKEEDRAFVVDLDGVIEARAEEGGLSPDRIDERWIHETAAALRAARSYMIVLTGPARGALLEIADHSSHVLTGIGRVHPMRIVERRVLGTSHTRDQLTELHGRLAACGGEELLRECTEPRIAARLADAVKDGRDLDGVVRELRDPTGEVHRRLSRYREPEHVAFALAAAVLEGAGYLTVSDAALDLYARLVPEEQAPPLSRLRFRDRLGAEQAWIEVAVPRGGGPQQAPRVRFRRPLVQQAVLEYAWTYLDSDRPAFVSWLRRLVTHPDVEVRARAAVAAGVLAGTDPVHALHRFVRPWALDGSPVLRQAAATVLDLLGGRPGLADEIWELLEEWAAESGTGPAPRRLALAAGTAAGGIMGRRDPDRALRVLRTALDREDWATLPTVALSVLHLVELGRTAQVLTALLEWSAPQDTSPLVTKTLSAFVFAATEPAPEIGRVARGEGGARSRLRLAPASDKDAKPLLLTGTAAHRTPLVELWARSLARKPVQTQALARLRRCLETYAGDDMDVRSGMRDLILSIAALPGQHHQRLTYHLQQWARDRERPNEAAKQIHAALARSTPPPPPPPPSGTARLVLPWKES</sequence>
<dbReference type="AlphaFoldDB" id="A0A7K0BXF2"/>
<dbReference type="Gene3D" id="1.25.10.10">
    <property type="entry name" value="Leucine-rich Repeat Variant"/>
    <property type="match status" value="1"/>
</dbReference>
<evidence type="ECO:0000313" key="3">
    <source>
        <dbReference type="Proteomes" id="UP000487268"/>
    </source>
</evidence>
<feature type="compositionally biased region" description="Polar residues" evidence="1">
    <location>
        <begin position="8"/>
        <end position="20"/>
    </location>
</feature>
<protein>
    <recommendedName>
        <fullName evidence="4">HEAT repeat domain-containing protein</fullName>
    </recommendedName>
</protein>
<reference evidence="2 3" key="1">
    <citation type="submission" date="2019-10" db="EMBL/GenBank/DDBJ databases">
        <title>Actinomadura rubteroloni sp. nov. and Actinomadura macrotermitis sp. nov., isolated from the gut of fungus growing-termite Macrotermes natalensis.</title>
        <authorList>
            <person name="Benndorf R."/>
            <person name="Martin K."/>
            <person name="Kuefner M."/>
            <person name="De Beer W."/>
            <person name="Kaster A.-K."/>
            <person name="Vollmers J."/>
            <person name="Poulsen M."/>
            <person name="Beemelmanns C."/>
        </authorList>
    </citation>
    <scope>NUCLEOTIDE SEQUENCE [LARGE SCALE GENOMIC DNA]</scope>
    <source>
        <strain evidence="2 3">RB68</strain>
    </source>
</reference>
<feature type="region of interest" description="Disordered" evidence="1">
    <location>
        <begin position="1"/>
        <end position="85"/>
    </location>
</feature>
<name>A0A7K0BXF2_9ACTN</name>
<feature type="compositionally biased region" description="Pro residues" evidence="1">
    <location>
        <begin position="781"/>
        <end position="790"/>
    </location>
</feature>
<dbReference type="InterPro" id="IPR016024">
    <property type="entry name" value="ARM-type_fold"/>
</dbReference>
<keyword evidence="3" id="KW-1185">Reference proteome</keyword>